<dbReference type="GeneID" id="37030353"/>
<proteinExistence type="predicted"/>
<feature type="signal peptide" evidence="3">
    <location>
        <begin position="1"/>
        <end position="19"/>
    </location>
</feature>
<protein>
    <submittedName>
        <fullName evidence="4">Uncharacterized protein</fullName>
    </submittedName>
</protein>
<dbReference type="Proteomes" id="UP000245884">
    <property type="component" value="Unassembled WGS sequence"/>
</dbReference>
<feature type="chain" id="PRO_5016395562" evidence="3">
    <location>
        <begin position="20"/>
        <end position="180"/>
    </location>
</feature>
<feature type="transmembrane region" description="Helical" evidence="2">
    <location>
        <begin position="97"/>
        <end position="117"/>
    </location>
</feature>
<evidence type="ECO:0000256" key="2">
    <source>
        <dbReference type="SAM" id="Phobius"/>
    </source>
</evidence>
<dbReference type="RefSeq" id="XP_025359574.1">
    <property type="nucleotide sequence ID" value="XM_025508530.1"/>
</dbReference>
<feature type="transmembrane region" description="Helical" evidence="2">
    <location>
        <begin position="51"/>
        <end position="76"/>
    </location>
</feature>
<evidence type="ECO:0000256" key="1">
    <source>
        <dbReference type="SAM" id="MobiDB-lite"/>
    </source>
</evidence>
<dbReference type="AlphaFoldDB" id="A0A316UI60"/>
<evidence type="ECO:0000313" key="4">
    <source>
        <dbReference type="EMBL" id="PWN24962.1"/>
    </source>
</evidence>
<keyword evidence="2" id="KW-1133">Transmembrane helix</keyword>
<accession>A0A316UI60</accession>
<keyword evidence="2" id="KW-0472">Membrane</keyword>
<sequence>MSAIAIWPLMVLPTPMAAACLLASVLGYASTVYGLEPSPTDTPHLTALIRLYFIYSLVLTVDAAWLISSAILWPLAHTRKCDFKSASSRRRWRKVSLAINAVMLLLIVVFGPCALAYAAKDIYDDLANGWIEGQAPIFGVLVVLSGITLVANWAWRTEEGDEWDDEKGDEGGDKVAFARA</sequence>
<gene>
    <name evidence="4" type="ORF">BDZ90DRAFT_262815</name>
</gene>
<keyword evidence="5" id="KW-1185">Reference proteome</keyword>
<feature type="transmembrane region" description="Helical" evidence="2">
    <location>
        <begin position="137"/>
        <end position="155"/>
    </location>
</feature>
<evidence type="ECO:0000313" key="5">
    <source>
        <dbReference type="Proteomes" id="UP000245884"/>
    </source>
</evidence>
<reference evidence="4 5" key="1">
    <citation type="journal article" date="2018" name="Mol. Biol. Evol.">
        <title>Broad Genomic Sampling Reveals a Smut Pathogenic Ancestry of the Fungal Clade Ustilaginomycotina.</title>
        <authorList>
            <person name="Kijpornyongpan T."/>
            <person name="Mondo S.J."/>
            <person name="Barry K."/>
            <person name="Sandor L."/>
            <person name="Lee J."/>
            <person name="Lipzen A."/>
            <person name="Pangilinan J."/>
            <person name="LaButti K."/>
            <person name="Hainaut M."/>
            <person name="Henrissat B."/>
            <person name="Grigoriev I.V."/>
            <person name="Spatafora J.W."/>
            <person name="Aime M.C."/>
        </authorList>
    </citation>
    <scope>NUCLEOTIDE SEQUENCE [LARGE SCALE GENOMIC DNA]</scope>
    <source>
        <strain evidence="4 5">MCA 5214</strain>
    </source>
</reference>
<keyword evidence="2" id="KW-0812">Transmembrane</keyword>
<dbReference type="EMBL" id="KZ819678">
    <property type="protein sequence ID" value="PWN24962.1"/>
    <property type="molecule type" value="Genomic_DNA"/>
</dbReference>
<name>A0A316UI60_9BASI</name>
<evidence type="ECO:0000256" key="3">
    <source>
        <dbReference type="SAM" id="SignalP"/>
    </source>
</evidence>
<feature type="region of interest" description="Disordered" evidence="1">
    <location>
        <begin position="161"/>
        <end position="180"/>
    </location>
</feature>
<keyword evidence="3" id="KW-0732">Signal</keyword>
<organism evidence="4 5">
    <name type="scientific">Jaminaea rosea</name>
    <dbReference type="NCBI Taxonomy" id="1569628"/>
    <lineage>
        <taxon>Eukaryota</taxon>
        <taxon>Fungi</taxon>
        <taxon>Dikarya</taxon>
        <taxon>Basidiomycota</taxon>
        <taxon>Ustilaginomycotina</taxon>
        <taxon>Exobasidiomycetes</taxon>
        <taxon>Microstromatales</taxon>
        <taxon>Microstromatales incertae sedis</taxon>
        <taxon>Jaminaea</taxon>
    </lineage>
</organism>